<evidence type="ECO:0000256" key="9">
    <source>
        <dbReference type="RuleBase" id="RU363034"/>
    </source>
</evidence>
<organism evidence="12 13">
    <name type="scientific">Chrysodeixis includens</name>
    <name type="common">Soybean looper</name>
    <name type="synonym">Pseudoplusia includens</name>
    <dbReference type="NCBI Taxonomy" id="689277"/>
    <lineage>
        <taxon>Eukaryota</taxon>
        <taxon>Metazoa</taxon>
        <taxon>Ecdysozoa</taxon>
        <taxon>Arthropoda</taxon>
        <taxon>Hexapoda</taxon>
        <taxon>Insecta</taxon>
        <taxon>Pterygota</taxon>
        <taxon>Neoptera</taxon>
        <taxon>Endopterygota</taxon>
        <taxon>Lepidoptera</taxon>
        <taxon>Glossata</taxon>
        <taxon>Ditrysia</taxon>
        <taxon>Noctuoidea</taxon>
        <taxon>Noctuidae</taxon>
        <taxon>Plusiinae</taxon>
        <taxon>Chrysodeixis</taxon>
    </lineage>
</organism>
<dbReference type="FunFam" id="2.40.10.10:FF:000068">
    <property type="entry name" value="transmembrane protease serine 2"/>
    <property type="match status" value="1"/>
</dbReference>
<dbReference type="InterPro" id="IPR001254">
    <property type="entry name" value="Trypsin_dom"/>
</dbReference>
<sequence>MQIMSSFIRKIICLLFVLKVHLVNGKDKYEFLNLTDGSPCSWQGVDGVCTTTYKCLSAMEDIRKHDYPPICGFQGVKPIICCTDCELKDLTDESYRINPNVPTWFYKTGKPANDQCLDYLDALGTNCEPGSIYKYVKEKHETKNCFTVYPTEVAVAGGDDADRAQFRHMALLGYGPNVDSAQWICGGSLISEKFILTAGHCVSSPGLGPVRYVALGILKRSDPLELWQRYLVKRIVRHPQYKPPSKYHDIALLESEELITFNTYVFPACLQFQSYPDLDDLVTATGWGALGRNRGLADTLQAVEIHRYEPHECSRLYPRHRHLQYGVNDTTQTCYGDRKKISDTCQGDSGGPIQNIYYISECVYTILGVTSAGRSCGFSGSSGIYTRVLPALADRQTDMTNL</sequence>
<dbReference type="Pfam" id="PF00089">
    <property type="entry name" value="Trypsin"/>
    <property type="match status" value="1"/>
</dbReference>
<evidence type="ECO:0000256" key="7">
    <source>
        <dbReference type="ARBA" id="ARBA00055534"/>
    </source>
</evidence>
<dbReference type="PROSITE" id="PS00135">
    <property type="entry name" value="TRYPSIN_SER"/>
    <property type="match status" value="1"/>
</dbReference>
<evidence type="ECO:0000256" key="5">
    <source>
        <dbReference type="ARBA" id="ARBA00023240"/>
    </source>
</evidence>
<evidence type="ECO:0000256" key="6">
    <source>
        <dbReference type="ARBA" id="ARBA00024195"/>
    </source>
</evidence>
<dbReference type="InterPro" id="IPR043504">
    <property type="entry name" value="Peptidase_S1_PA_chymotrypsin"/>
</dbReference>
<dbReference type="SMART" id="SM00680">
    <property type="entry name" value="CLIP"/>
    <property type="match status" value="1"/>
</dbReference>
<protein>
    <recommendedName>
        <fullName evidence="11">Peptidase S1 domain-containing protein</fullName>
    </recommendedName>
</protein>
<evidence type="ECO:0000256" key="8">
    <source>
        <dbReference type="ARBA" id="ARBA00084094"/>
    </source>
</evidence>
<dbReference type="GO" id="GO:0090729">
    <property type="term" value="F:toxin activity"/>
    <property type="evidence" value="ECO:0007669"/>
    <property type="project" value="UniProtKB-KW"/>
</dbReference>
<dbReference type="PROSITE" id="PS00134">
    <property type="entry name" value="TRYPSIN_HIS"/>
    <property type="match status" value="1"/>
</dbReference>
<dbReference type="InterPro" id="IPR001314">
    <property type="entry name" value="Peptidase_S1A"/>
</dbReference>
<keyword evidence="9" id="KW-0645">Protease</keyword>
<dbReference type="OrthoDB" id="5775647at2759"/>
<keyword evidence="13" id="KW-1185">Reference proteome</keyword>
<evidence type="ECO:0000256" key="3">
    <source>
        <dbReference type="ARBA" id="ARBA00022729"/>
    </source>
</evidence>
<keyword evidence="9" id="KW-0378">Hydrolase</keyword>
<dbReference type="GO" id="GO:0005576">
    <property type="term" value="C:extracellular region"/>
    <property type="evidence" value="ECO:0007669"/>
    <property type="project" value="UniProtKB-SubCell"/>
</dbReference>
<dbReference type="CDD" id="cd00190">
    <property type="entry name" value="Tryp_SPc"/>
    <property type="match status" value="1"/>
</dbReference>
<evidence type="ECO:0000313" key="12">
    <source>
        <dbReference type="EMBL" id="CAH0600819.1"/>
    </source>
</evidence>
<proteinExistence type="inferred from homology"/>
<dbReference type="GO" id="GO:0006508">
    <property type="term" value="P:proteolysis"/>
    <property type="evidence" value="ECO:0007669"/>
    <property type="project" value="UniProtKB-KW"/>
</dbReference>
<feature type="signal peptide" evidence="10">
    <location>
        <begin position="1"/>
        <end position="25"/>
    </location>
</feature>
<dbReference type="SMART" id="SM00020">
    <property type="entry name" value="Tryp_SPc"/>
    <property type="match status" value="1"/>
</dbReference>
<keyword evidence="2" id="KW-0800">Toxin</keyword>
<keyword evidence="4" id="KW-1015">Disulfide bond</keyword>
<dbReference type="InterPro" id="IPR022700">
    <property type="entry name" value="CLIP"/>
</dbReference>
<comment type="subcellular location">
    <subcellularLocation>
        <location evidence="1">Secreted</location>
        <location evidence="1">Extracellular space</location>
    </subcellularLocation>
</comment>
<dbReference type="InterPro" id="IPR009003">
    <property type="entry name" value="Peptidase_S1_PA"/>
</dbReference>
<name>A0A9P0C2X4_CHRIL</name>
<dbReference type="PANTHER" id="PTHR24260:SF147">
    <property type="entry name" value="EG:BACR7A4.3 PROTEIN-RELATED"/>
    <property type="match status" value="1"/>
</dbReference>
<keyword evidence="9" id="KW-0720">Serine protease</keyword>
<dbReference type="AlphaFoldDB" id="A0A9P0C2X4"/>
<feature type="chain" id="PRO_5040255280" description="Peptidase S1 domain-containing protein" evidence="10">
    <location>
        <begin position="26"/>
        <end position="402"/>
    </location>
</feature>
<comment type="similarity">
    <text evidence="6">Belongs to the peptidase S1 family. CLIP subfamily.</text>
</comment>
<dbReference type="GO" id="GO:0004252">
    <property type="term" value="F:serine-type endopeptidase activity"/>
    <property type="evidence" value="ECO:0007669"/>
    <property type="project" value="InterPro"/>
</dbReference>
<dbReference type="PROSITE" id="PS50240">
    <property type="entry name" value="TRYPSIN_DOM"/>
    <property type="match status" value="1"/>
</dbReference>
<reference evidence="12" key="1">
    <citation type="submission" date="2021-12" db="EMBL/GenBank/DDBJ databases">
        <authorList>
            <person name="King R."/>
        </authorList>
    </citation>
    <scope>NUCLEOTIDE SEQUENCE</scope>
</reference>
<dbReference type="PRINTS" id="PR00722">
    <property type="entry name" value="CHYMOTRYPSIN"/>
</dbReference>
<evidence type="ECO:0000313" key="13">
    <source>
        <dbReference type="Proteomes" id="UP001154114"/>
    </source>
</evidence>
<keyword evidence="8" id="KW-1205">Fibrinolytic toxin</keyword>
<evidence type="ECO:0000259" key="11">
    <source>
        <dbReference type="PROSITE" id="PS50240"/>
    </source>
</evidence>
<evidence type="ECO:0000256" key="2">
    <source>
        <dbReference type="ARBA" id="ARBA00022656"/>
    </source>
</evidence>
<dbReference type="SUPFAM" id="SSF50494">
    <property type="entry name" value="Trypsin-like serine proteases"/>
    <property type="match status" value="1"/>
</dbReference>
<dbReference type="Gene3D" id="2.40.10.10">
    <property type="entry name" value="Trypsin-like serine proteases"/>
    <property type="match status" value="1"/>
</dbReference>
<evidence type="ECO:0000256" key="1">
    <source>
        <dbReference type="ARBA" id="ARBA00004239"/>
    </source>
</evidence>
<keyword evidence="3 10" id="KW-0732">Signal</keyword>
<accession>A0A9P0C2X4</accession>
<evidence type="ECO:0000256" key="10">
    <source>
        <dbReference type="SAM" id="SignalP"/>
    </source>
</evidence>
<keyword evidence="5" id="KW-1199">Hemostasis impairing toxin</keyword>
<dbReference type="InterPro" id="IPR051333">
    <property type="entry name" value="CLIP_Serine_Protease"/>
</dbReference>
<evidence type="ECO:0000256" key="4">
    <source>
        <dbReference type="ARBA" id="ARBA00023157"/>
    </source>
</evidence>
<gene>
    <name evidence="12" type="ORF">CINC_LOCUS9690</name>
</gene>
<dbReference type="Proteomes" id="UP001154114">
    <property type="component" value="Chromosome 3"/>
</dbReference>
<dbReference type="PANTHER" id="PTHR24260">
    <property type="match status" value="1"/>
</dbReference>
<comment type="function">
    <text evidence="7">Fibrinolytic activity; shows preferential cleavage of Arg-Gly bonds in all three fibrinogen chains. Contact with the caterpillars causes severe bleeding, due the anticoagulant effect of the protein.</text>
</comment>
<dbReference type="EMBL" id="LR824006">
    <property type="protein sequence ID" value="CAH0600819.1"/>
    <property type="molecule type" value="Genomic_DNA"/>
</dbReference>
<dbReference type="InterPro" id="IPR033116">
    <property type="entry name" value="TRYPSIN_SER"/>
</dbReference>
<feature type="domain" description="Peptidase S1" evidence="11">
    <location>
        <begin position="155"/>
        <end position="401"/>
    </location>
</feature>
<dbReference type="InterPro" id="IPR018114">
    <property type="entry name" value="TRYPSIN_HIS"/>
</dbReference>